<evidence type="ECO:0000256" key="5">
    <source>
        <dbReference type="ARBA" id="ARBA00023186"/>
    </source>
</evidence>
<dbReference type="OrthoDB" id="9766019at2"/>
<proteinExistence type="inferred from homology"/>
<feature type="region of interest" description="Disordered" evidence="6">
    <location>
        <begin position="556"/>
        <end position="589"/>
    </location>
</feature>
<dbReference type="EMBL" id="VHQG01000001">
    <property type="protein sequence ID" value="TPW77899.1"/>
    <property type="molecule type" value="Genomic_DNA"/>
</dbReference>
<evidence type="ECO:0000256" key="7">
    <source>
        <dbReference type="SAM" id="Phobius"/>
    </source>
</evidence>
<protein>
    <submittedName>
        <fullName evidence="9">Hsp70 family protein</fullName>
    </submittedName>
</protein>
<evidence type="ECO:0000256" key="6">
    <source>
        <dbReference type="SAM" id="MobiDB-lite"/>
    </source>
</evidence>
<evidence type="ECO:0000313" key="9">
    <source>
        <dbReference type="EMBL" id="TPW77899.1"/>
    </source>
</evidence>
<dbReference type="Gene3D" id="3.30.420.40">
    <property type="match status" value="2"/>
</dbReference>
<feature type="domain" description="ExoP galactose-binding-like" evidence="8">
    <location>
        <begin position="641"/>
        <end position="762"/>
    </location>
</feature>
<dbReference type="InterPro" id="IPR043129">
    <property type="entry name" value="ATPase_NBD"/>
</dbReference>
<dbReference type="GO" id="GO:0140662">
    <property type="term" value="F:ATP-dependent protein folding chaperone"/>
    <property type="evidence" value="ECO:0007669"/>
    <property type="project" value="InterPro"/>
</dbReference>
<dbReference type="Pfam" id="PF00012">
    <property type="entry name" value="HSP70"/>
    <property type="match status" value="1"/>
</dbReference>
<reference evidence="9 10" key="1">
    <citation type="submission" date="2019-06" db="EMBL/GenBank/DDBJ databases">
        <authorList>
            <person name="Li F."/>
        </authorList>
    </citation>
    <scope>NUCLEOTIDE SEQUENCE [LARGE SCALE GENOMIC DNA]</scope>
    <source>
        <strain evidence="9 10">10F1D-1</strain>
    </source>
</reference>
<keyword evidence="5" id="KW-0143">Chaperone</keyword>
<dbReference type="PROSITE" id="PS01036">
    <property type="entry name" value="HSP70_3"/>
    <property type="match status" value="1"/>
</dbReference>
<name>A0A506YBU7_9MICO</name>
<dbReference type="PRINTS" id="PR00301">
    <property type="entry name" value="HEATSHOCK70"/>
</dbReference>
<evidence type="ECO:0000256" key="2">
    <source>
        <dbReference type="ARBA" id="ARBA00022741"/>
    </source>
</evidence>
<dbReference type="Gene3D" id="3.90.640.10">
    <property type="entry name" value="Actin, Chain A, domain 4"/>
    <property type="match status" value="1"/>
</dbReference>
<sequence length="777" mass="79405">MQGADAGRRREPALLAGRHPNVEHGDVDLLRCERGQQLVAVVVRGDDLVAGRAEQHHEALAEQRAVVGDRHPHRCPASLSRRALPRPRRAALILRRGCDGERIPATSATHPSSIVCFVGYSIGVDLGTTSIAVAIGDELGTRAAQLSPLLVEPSVAFCAADGTILTGRAALLAAEGDPARLVRGFKRRVGDPTPIIVGGVGFAPEALMAAQLRDVVAQLTEQQGESPERVVLTCPAAWGPYRREQFSHIAALSGVAVDAIVTEPVATATYVSREQRLEEGTIVAVFDLGGRTFDATVLRMGADGLEVLGSPEGVEHLGGDDFDDAVRGLLDQRAGGRISALDPAQPADAATLAAIDQECTSAKEALSVREETVVHLPFDDAVQAITLTRADLERAIRPAVGLAVAALLRTIDSVGIDAEAVSTVILAGGSSRIPFVAEEVAAVGRPVAATHHPKFTVALGAAERARALAAAAAEPAAVGALVGAGAGAGTGLSSAAVTGSPSSATAWSPAVAPDPSLWRLTVRRGSAIVVGAALAAIIVAAIAVAAALGRAGGVEAATSDPDAARTPSSSASAHKVTASPAPSGAAEKSSVKATVASPVFTGGSSTAGLKWFVQSNDEAGVWGITPLADGVAKRPNLTLTQSDAGFRAQWVTGGPAQLYAQTDGTRIDLADIAADHGALVFDVTRNAGSADKFEIAVHCEYPCGGSVDVTDVVNGFPPGTAQHVIIPAECFTSAGLDPGSVDTPFLALGTGDLDLTLNDIRWENQAGADPKAVRCGT</sequence>
<keyword evidence="2" id="KW-0547">Nucleotide-binding</keyword>
<dbReference type="Pfam" id="PF18559">
    <property type="entry name" value="Exop_C"/>
    <property type="match status" value="1"/>
</dbReference>
<dbReference type="SUPFAM" id="SSF53067">
    <property type="entry name" value="Actin-like ATPase domain"/>
    <property type="match status" value="2"/>
</dbReference>
<evidence type="ECO:0000256" key="1">
    <source>
        <dbReference type="ARBA" id="ARBA00007381"/>
    </source>
</evidence>
<keyword evidence="3" id="KW-0067">ATP-binding</keyword>
<dbReference type="Proteomes" id="UP000316252">
    <property type="component" value="Unassembled WGS sequence"/>
</dbReference>
<dbReference type="GO" id="GO:0005524">
    <property type="term" value="F:ATP binding"/>
    <property type="evidence" value="ECO:0007669"/>
    <property type="project" value="UniProtKB-KW"/>
</dbReference>
<dbReference type="AlphaFoldDB" id="A0A506YBU7"/>
<dbReference type="InterPro" id="IPR018181">
    <property type="entry name" value="Heat_shock_70_CS"/>
</dbReference>
<dbReference type="Gene3D" id="2.60.120.430">
    <property type="entry name" value="Galactose-binding lectin"/>
    <property type="match status" value="1"/>
</dbReference>
<evidence type="ECO:0000259" key="8">
    <source>
        <dbReference type="Pfam" id="PF18559"/>
    </source>
</evidence>
<comment type="similarity">
    <text evidence="1">Belongs to the heat shock protein 70 family.</text>
</comment>
<gene>
    <name evidence="9" type="ORF">FJ657_04460</name>
</gene>
<keyword evidence="7" id="KW-0812">Transmembrane</keyword>
<keyword evidence="7" id="KW-0472">Membrane</keyword>
<dbReference type="InterPro" id="IPR041443">
    <property type="entry name" value="Exop_C"/>
</dbReference>
<comment type="caution">
    <text evidence="9">The sequence shown here is derived from an EMBL/GenBank/DDBJ whole genome shotgun (WGS) entry which is preliminary data.</text>
</comment>
<keyword evidence="4" id="KW-0346">Stress response</keyword>
<dbReference type="InterPro" id="IPR013126">
    <property type="entry name" value="Hsp_70_fam"/>
</dbReference>
<evidence type="ECO:0000256" key="4">
    <source>
        <dbReference type="ARBA" id="ARBA00023016"/>
    </source>
</evidence>
<dbReference type="PANTHER" id="PTHR42749:SF1">
    <property type="entry name" value="CELL SHAPE-DETERMINING PROTEIN MREB"/>
    <property type="match status" value="1"/>
</dbReference>
<evidence type="ECO:0000313" key="10">
    <source>
        <dbReference type="Proteomes" id="UP000316252"/>
    </source>
</evidence>
<accession>A0A506YBU7</accession>
<organism evidence="9 10">
    <name type="scientific">Schumannella soli</name>
    <dbReference type="NCBI Taxonomy" id="2590779"/>
    <lineage>
        <taxon>Bacteria</taxon>
        <taxon>Bacillati</taxon>
        <taxon>Actinomycetota</taxon>
        <taxon>Actinomycetes</taxon>
        <taxon>Micrococcales</taxon>
        <taxon>Microbacteriaceae</taxon>
        <taxon>Schumannella</taxon>
    </lineage>
</organism>
<keyword evidence="7" id="KW-1133">Transmembrane helix</keyword>
<keyword evidence="10" id="KW-1185">Reference proteome</keyword>
<dbReference type="PANTHER" id="PTHR42749">
    <property type="entry name" value="CELL SHAPE-DETERMINING PROTEIN MREB"/>
    <property type="match status" value="1"/>
</dbReference>
<evidence type="ECO:0000256" key="3">
    <source>
        <dbReference type="ARBA" id="ARBA00022840"/>
    </source>
</evidence>
<feature type="transmembrane region" description="Helical" evidence="7">
    <location>
        <begin position="527"/>
        <end position="549"/>
    </location>
</feature>